<evidence type="ECO:0000256" key="12">
    <source>
        <dbReference type="SAM" id="Phobius"/>
    </source>
</evidence>
<evidence type="ECO:0000256" key="7">
    <source>
        <dbReference type="ARBA" id="ARBA00023170"/>
    </source>
</evidence>
<dbReference type="EMBL" id="CAICTM010001104">
    <property type="protein sequence ID" value="CAB9520484.1"/>
    <property type="molecule type" value="Genomic_DNA"/>
</dbReference>
<evidence type="ECO:0000313" key="16">
    <source>
        <dbReference type="Proteomes" id="UP001153069"/>
    </source>
</evidence>
<evidence type="ECO:0000313" key="15">
    <source>
        <dbReference type="EMBL" id="CAB9520484.1"/>
    </source>
</evidence>
<reference evidence="15" key="1">
    <citation type="submission" date="2020-06" db="EMBL/GenBank/DDBJ databases">
        <authorList>
            <consortium name="Plant Systems Biology data submission"/>
        </authorList>
    </citation>
    <scope>NUCLEOTIDE SEQUENCE</scope>
    <source>
        <strain evidence="15">D6</strain>
    </source>
</reference>
<keyword evidence="13" id="KW-0732">Signal</keyword>
<evidence type="ECO:0000256" key="1">
    <source>
        <dbReference type="ARBA" id="ARBA00004141"/>
    </source>
</evidence>
<feature type="signal peptide" evidence="13">
    <location>
        <begin position="1"/>
        <end position="22"/>
    </location>
</feature>
<feature type="domain" description="Ionotropic glutamate receptor C-terminal" evidence="14">
    <location>
        <begin position="199"/>
        <end position="506"/>
    </location>
</feature>
<feature type="chain" id="PRO_5040337461" evidence="13">
    <location>
        <begin position="23"/>
        <end position="674"/>
    </location>
</feature>
<keyword evidence="16" id="KW-1185">Reference proteome</keyword>
<dbReference type="GO" id="GO:0015276">
    <property type="term" value="F:ligand-gated monoatomic ion channel activity"/>
    <property type="evidence" value="ECO:0007669"/>
    <property type="project" value="InterPro"/>
</dbReference>
<keyword evidence="2" id="KW-0813">Transport</keyword>
<evidence type="ECO:0000256" key="3">
    <source>
        <dbReference type="ARBA" id="ARBA00022692"/>
    </source>
</evidence>
<evidence type="ECO:0000256" key="10">
    <source>
        <dbReference type="ARBA" id="ARBA00023303"/>
    </source>
</evidence>
<keyword evidence="9" id="KW-1071">Ligand-gated ion channel</keyword>
<evidence type="ECO:0000256" key="5">
    <source>
        <dbReference type="ARBA" id="ARBA00023065"/>
    </source>
</evidence>
<keyword evidence="3 12" id="KW-0812">Transmembrane</keyword>
<keyword evidence="10" id="KW-0407">Ion channel</keyword>
<dbReference type="SUPFAM" id="SSF53850">
    <property type="entry name" value="Periplasmic binding protein-like II"/>
    <property type="match status" value="1"/>
</dbReference>
<evidence type="ECO:0000256" key="2">
    <source>
        <dbReference type="ARBA" id="ARBA00022448"/>
    </source>
</evidence>
<dbReference type="GO" id="GO:0016020">
    <property type="term" value="C:membrane"/>
    <property type="evidence" value="ECO:0007669"/>
    <property type="project" value="UniProtKB-SubCell"/>
</dbReference>
<dbReference type="Pfam" id="PF00060">
    <property type="entry name" value="Lig_chan"/>
    <property type="match status" value="1"/>
</dbReference>
<name>A0A9N8EJY1_9STRA</name>
<feature type="region of interest" description="Disordered" evidence="11">
    <location>
        <begin position="446"/>
        <end position="481"/>
    </location>
</feature>
<dbReference type="Gene3D" id="3.40.190.10">
    <property type="entry name" value="Periplasmic binding protein-like II"/>
    <property type="match status" value="1"/>
</dbReference>
<keyword evidence="6 12" id="KW-0472">Membrane</keyword>
<feature type="transmembrane region" description="Helical" evidence="12">
    <location>
        <begin position="501"/>
        <end position="520"/>
    </location>
</feature>
<proteinExistence type="predicted"/>
<evidence type="ECO:0000256" key="8">
    <source>
        <dbReference type="ARBA" id="ARBA00023180"/>
    </source>
</evidence>
<evidence type="ECO:0000259" key="14">
    <source>
        <dbReference type="Pfam" id="PF00060"/>
    </source>
</evidence>
<dbReference type="InterPro" id="IPR015683">
    <property type="entry name" value="Ionotropic_Glu_rcpt"/>
</dbReference>
<gene>
    <name evidence="15" type="ORF">SEMRO_1106_G241980.1</name>
</gene>
<dbReference type="InterPro" id="IPR001320">
    <property type="entry name" value="Iontro_rcpt_C"/>
</dbReference>
<feature type="transmembrane region" description="Helical" evidence="12">
    <location>
        <begin position="199"/>
        <end position="218"/>
    </location>
</feature>
<dbReference type="OrthoDB" id="5984008at2759"/>
<evidence type="ECO:0000256" key="6">
    <source>
        <dbReference type="ARBA" id="ARBA00023136"/>
    </source>
</evidence>
<comment type="caution">
    <text evidence="15">The sequence shown here is derived from an EMBL/GenBank/DDBJ whole genome shotgun (WGS) entry which is preliminary data.</text>
</comment>
<comment type="subcellular location">
    <subcellularLocation>
        <location evidence="1">Membrane</location>
        <topology evidence="1">Multi-pass membrane protein</topology>
    </subcellularLocation>
</comment>
<evidence type="ECO:0000256" key="13">
    <source>
        <dbReference type="SAM" id="SignalP"/>
    </source>
</evidence>
<evidence type="ECO:0000256" key="4">
    <source>
        <dbReference type="ARBA" id="ARBA00022989"/>
    </source>
</evidence>
<protein>
    <submittedName>
        <fullName evidence="15">Receptor ionotropic, NMDA 1</fullName>
    </submittedName>
</protein>
<dbReference type="Gene3D" id="1.10.287.70">
    <property type="match status" value="1"/>
</dbReference>
<keyword evidence="4 12" id="KW-1133">Transmembrane helix</keyword>
<evidence type="ECO:0000256" key="11">
    <source>
        <dbReference type="SAM" id="MobiDB-lite"/>
    </source>
</evidence>
<keyword evidence="7 15" id="KW-0675">Receptor</keyword>
<organism evidence="15 16">
    <name type="scientific">Seminavis robusta</name>
    <dbReference type="NCBI Taxonomy" id="568900"/>
    <lineage>
        <taxon>Eukaryota</taxon>
        <taxon>Sar</taxon>
        <taxon>Stramenopiles</taxon>
        <taxon>Ochrophyta</taxon>
        <taxon>Bacillariophyta</taxon>
        <taxon>Bacillariophyceae</taxon>
        <taxon>Bacillariophycidae</taxon>
        <taxon>Naviculales</taxon>
        <taxon>Naviculaceae</taxon>
        <taxon>Seminavis</taxon>
    </lineage>
</organism>
<feature type="compositionally biased region" description="Basic residues" evidence="11">
    <location>
        <begin position="454"/>
        <end position="470"/>
    </location>
</feature>
<dbReference type="Proteomes" id="UP001153069">
    <property type="component" value="Unassembled WGS sequence"/>
</dbReference>
<dbReference type="AlphaFoldDB" id="A0A9N8EJY1"/>
<evidence type="ECO:0000256" key="9">
    <source>
        <dbReference type="ARBA" id="ARBA00023286"/>
    </source>
</evidence>
<dbReference type="SUPFAM" id="SSF81324">
    <property type="entry name" value="Voltage-gated potassium channels"/>
    <property type="match status" value="1"/>
</dbReference>
<keyword evidence="5" id="KW-0406">Ion transport</keyword>
<sequence>MMTTCLYMYLLCLLFCLSTTHSLGGEKAAYRITPLSSSQISHRQHVCDRYDRYRAGEIELKGALSGLSLKPIFTIEDALSSNFKYSHEEGIDKDYPGIMVELLDAIAERANFTWRASFGVTEVARTYNLTWTELLLWSLENYDIAINDWDHSAERMAMGVTYTVPWYDGSLILIDRRKSNNDGTNTINPLNWTKPFEPAVWGMIVLTVIVSAMVYQLIEYLNGEQEERSLYQWFSDNLYLSAINFSQNFEYAPSCFAGRIFGVSMTLWALVITATYTANLASLFVEARVDPSLVESMEEAVVFGYPVCTYENTNSDFYIRETFPKANRKPRENDMASFDSLRNGECALAVIGKDTWLTKQLDEDHNPNCDLELIGDTVKVVDAGFAVVADVGDKCSSLVRRVVNLHLTSLIEEGVMAAIWNKYRELEDDGHCQYQDDSNVQSRRQLRFHESQKPKSRHRGAGPDKKHRILKSGGLASSGSDTGDNIDADTLTLQQMAGTFLVHYGAMAVAVIVSFITVYAEKKNWFHCADQVKVMNRMHGPIIGMPPRANTFVVRNRRDRRDNDLDISHFSHNTGNGTRVVRNRRDDALDISYSSHYQQERARFSPENDYAELVAKQTALETKIDEMNEVNRKRLAEMDRKFNEMGRHQIVLGAKMDRLLELLHYPGVQDTYAL</sequence>
<keyword evidence="8" id="KW-0325">Glycoprotein</keyword>
<accession>A0A9N8EJY1</accession>
<dbReference type="PANTHER" id="PTHR18966">
    <property type="entry name" value="IONOTROPIC GLUTAMATE RECEPTOR"/>
    <property type="match status" value="1"/>
</dbReference>